<evidence type="ECO:0000313" key="3">
    <source>
        <dbReference type="EMBL" id="GAA5078726.1"/>
    </source>
</evidence>
<organism evidence="3 4">
    <name type="scientific">Lysobacter panacisoli</name>
    <dbReference type="NCBI Taxonomy" id="1255263"/>
    <lineage>
        <taxon>Bacteria</taxon>
        <taxon>Pseudomonadati</taxon>
        <taxon>Pseudomonadota</taxon>
        <taxon>Gammaproteobacteria</taxon>
        <taxon>Lysobacterales</taxon>
        <taxon>Lysobacteraceae</taxon>
        <taxon>Lysobacter</taxon>
    </lineage>
</organism>
<dbReference type="EC" id="3.1.3.-" evidence="1"/>
<dbReference type="Gene3D" id="1.10.287.500">
    <property type="entry name" value="Helix hairpin bin"/>
    <property type="match status" value="1"/>
</dbReference>
<dbReference type="RefSeq" id="WP_158984485.1">
    <property type="nucleotide sequence ID" value="NZ_BAABKY010000002.1"/>
</dbReference>
<dbReference type="Pfam" id="PF04344">
    <property type="entry name" value="CheZ"/>
    <property type="match status" value="1"/>
</dbReference>
<feature type="region of interest" description="Disordered" evidence="2">
    <location>
        <begin position="163"/>
        <end position="191"/>
    </location>
</feature>
<reference evidence="4" key="1">
    <citation type="journal article" date="2019" name="Int. J. Syst. Evol. Microbiol.">
        <title>The Global Catalogue of Microorganisms (GCM) 10K type strain sequencing project: providing services to taxonomists for standard genome sequencing and annotation.</title>
        <authorList>
            <consortium name="The Broad Institute Genomics Platform"/>
            <consortium name="The Broad Institute Genome Sequencing Center for Infectious Disease"/>
            <person name="Wu L."/>
            <person name="Ma J."/>
        </authorList>
    </citation>
    <scope>NUCLEOTIDE SEQUENCE [LARGE SCALE GENOMIC DNA]</scope>
    <source>
        <strain evidence="4">JCM 19212</strain>
    </source>
</reference>
<keyword evidence="1" id="KW-0145">Chemotaxis</keyword>
<evidence type="ECO:0000256" key="1">
    <source>
        <dbReference type="PIRNR" id="PIRNR002884"/>
    </source>
</evidence>
<name>A0ABP9LIT4_9GAMM</name>
<comment type="similarity">
    <text evidence="1">Belongs to the CheZ family.</text>
</comment>
<comment type="caution">
    <text evidence="3">The sequence shown here is derived from an EMBL/GenBank/DDBJ whole genome shotgun (WGS) entry which is preliminary data.</text>
</comment>
<protein>
    <recommendedName>
        <fullName evidence="1">Protein phosphatase CheZ</fullName>
        <ecNumber evidence="1">3.1.3.-</ecNumber>
    </recommendedName>
    <alternativeName>
        <fullName evidence="1">Chemotaxis protein CheZ</fullName>
    </alternativeName>
</protein>
<sequence>MIDAPAPQDRQAVIARLHAALWALEHDDVAGWRSNVDALIQWRSQPLVQGLAKLARELESALGNGGIASTGSLPEACARLEHVVHVSEDASHRTLDLIQECGTLLGTLPDAAVEEQAATIAAIRGRFSEMTAAQGYQDLTGQIIRRVVDLVRAVHAGLGEVADDHSTPLHLNNHRGHGPSVAGIDPAPATQDDANELLSSLGL</sequence>
<keyword evidence="1" id="KW-0378">Hydrolase</keyword>
<dbReference type="SUPFAM" id="SSF75708">
    <property type="entry name" value="Chemotaxis phosphatase CheZ"/>
    <property type="match status" value="1"/>
</dbReference>
<dbReference type="InterPro" id="IPR007439">
    <property type="entry name" value="Chemotax_Pase_CheZ"/>
</dbReference>
<keyword evidence="1" id="KW-0283">Flagellar rotation</keyword>
<comment type="subcellular location">
    <subcellularLocation>
        <location evidence="1">Cytoplasm</location>
    </subcellularLocation>
</comment>
<keyword evidence="4" id="KW-1185">Reference proteome</keyword>
<dbReference type="PIRSF" id="PIRSF002884">
    <property type="entry name" value="CheZ"/>
    <property type="match status" value="1"/>
</dbReference>
<keyword evidence="1" id="KW-0963">Cytoplasm</keyword>
<proteinExistence type="inferred from homology"/>
<gene>
    <name evidence="3" type="ORF">GCM10025759_26150</name>
</gene>
<dbReference type="EMBL" id="BAABKY010000002">
    <property type="protein sequence ID" value="GAA5078726.1"/>
    <property type="molecule type" value="Genomic_DNA"/>
</dbReference>
<evidence type="ECO:0000256" key="2">
    <source>
        <dbReference type="SAM" id="MobiDB-lite"/>
    </source>
</evidence>
<accession>A0ABP9LIT4</accession>
<dbReference type="Proteomes" id="UP001501083">
    <property type="component" value="Unassembled WGS sequence"/>
</dbReference>
<comment type="function">
    <text evidence="1">Plays an important role in bacterial chemotaxis signal transduction pathway by accelerating the dephosphorylation of phosphorylated CheY (CheY-P).</text>
</comment>
<keyword evidence="1" id="KW-0904">Protein phosphatase</keyword>
<evidence type="ECO:0000313" key="4">
    <source>
        <dbReference type="Proteomes" id="UP001501083"/>
    </source>
</evidence>
<comment type="subunit">
    <text evidence="1">Homodimer.</text>
</comment>